<gene>
    <name evidence="1" type="ORF">AVEN_187350_1</name>
</gene>
<comment type="caution">
    <text evidence="1">The sequence shown here is derived from an EMBL/GenBank/DDBJ whole genome shotgun (WGS) entry which is preliminary data.</text>
</comment>
<evidence type="ECO:0000313" key="1">
    <source>
        <dbReference type="EMBL" id="GBN58472.1"/>
    </source>
</evidence>
<keyword evidence="2" id="KW-1185">Reference proteome</keyword>
<dbReference type="AlphaFoldDB" id="A0A4Y2Q5H3"/>
<proteinExistence type="predicted"/>
<dbReference type="EMBL" id="BGPR01012936">
    <property type="protein sequence ID" value="GBN58472.1"/>
    <property type="molecule type" value="Genomic_DNA"/>
</dbReference>
<evidence type="ECO:0008006" key="3">
    <source>
        <dbReference type="Google" id="ProtNLM"/>
    </source>
</evidence>
<dbReference type="Proteomes" id="UP000499080">
    <property type="component" value="Unassembled WGS sequence"/>
</dbReference>
<reference evidence="1 2" key="1">
    <citation type="journal article" date="2019" name="Sci. Rep.">
        <title>Orb-weaving spider Araneus ventricosus genome elucidates the spidroin gene catalogue.</title>
        <authorList>
            <person name="Kono N."/>
            <person name="Nakamura H."/>
            <person name="Ohtoshi R."/>
            <person name="Moran D.A.P."/>
            <person name="Shinohara A."/>
            <person name="Yoshida Y."/>
            <person name="Fujiwara M."/>
            <person name="Mori M."/>
            <person name="Tomita M."/>
            <person name="Arakawa K."/>
        </authorList>
    </citation>
    <scope>NUCLEOTIDE SEQUENCE [LARGE SCALE GENOMIC DNA]</scope>
</reference>
<evidence type="ECO:0000313" key="2">
    <source>
        <dbReference type="Proteomes" id="UP000499080"/>
    </source>
</evidence>
<organism evidence="1 2">
    <name type="scientific">Araneus ventricosus</name>
    <name type="common">Orbweaver spider</name>
    <name type="synonym">Epeira ventricosa</name>
    <dbReference type="NCBI Taxonomy" id="182803"/>
    <lineage>
        <taxon>Eukaryota</taxon>
        <taxon>Metazoa</taxon>
        <taxon>Ecdysozoa</taxon>
        <taxon>Arthropoda</taxon>
        <taxon>Chelicerata</taxon>
        <taxon>Arachnida</taxon>
        <taxon>Araneae</taxon>
        <taxon>Araneomorphae</taxon>
        <taxon>Entelegynae</taxon>
        <taxon>Araneoidea</taxon>
        <taxon>Araneidae</taxon>
        <taxon>Araneus</taxon>
    </lineage>
</organism>
<name>A0A4Y2Q5H3_ARAVE</name>
<sequence>MEFDFTKFLRKPVGFNPVPDYGTFNSFGLYAKKLLASLLSPWQKIDALKSVLFPALQFVMRTGQFKKENWSLLDNAIRHAVKEILYLLENASNEYIYGHTKSGCVGLPASAEESDLNRVDSAFKLLTSSDEMVSTLALRYLRNALSKRMKKTDTSDDDLSDFMSGSMEIDDEDKPGSNPYSNVWTVSRVASRRQKIEWSFTEGVPQLKFQDLILKSSSRRKILFTIRNRLRQERALALTAKPDQGKAIECVAMSLSSSHFIGNGLYTRLSEYRFIHRARLNQLPLNGLPWKEGPSKRCRRCDKADLETLPHVINYCEAHSRVWQLRHDNIQNRVLDAAKNSTAEIISVNNKIVKSINLRPHIFMKLDIIIYLVDITCPFENRIDGFEKAKQEKIRKYQALIEHLLPQASAVEIVPIVVGALGAWDPANDKFLLKIMAKFYLQTLSKLCVSDNIRWARDIYVEHITGHRQFDESTTYCPVVIQSMYLRRCLALLLRILLLLRITVVLLNNYLELLVCGAPVCKYLVHILNCLSHFVNFSLLYFM</sequence>
<protein>
    <recommendedName>
        <fullName evidence="3">Retrovirus-related Pol polyprotein from type-2 retrotransposable element R2DM</fullName>
    </recommendedName>
</protein>
<dbReference type="OrthoDB" id="8195432at2759"/>
<accession>A0A4Y2Q5H3</accession>